<feature type="binding site" evidence="1">
    <location>
        <position position="16"/>
    </location>
    <ligand>
        <name>Zn(2+)</name>
        <dbReference type="ChEBI" id="CHEBI:29105"/>
    </ligand>
</feature>
<dbReference type="Pfam" id="PF06689">
    <property type="entry name" value="zf-C4_ClpX"/>
    <property type="match status" value="1"/>
</dbReference>
<dbReference type="STRING" id="568860.SAMN05421811_1278"/>
<dbReference type="AlphaFoldDB" id="A0A1I0LV64"/>
<gene>
    <name evidence="3" type="ORF">SAMN05421811_1278</name>
</gene>
<name>A0A1I0LV64_9ACTN</name>
<reference evidence="3 4" key="1">
    <citation type="submission" date="2016-10" db="EMBL/GenBank/DDBJ databases">
        <authorList>
            <person name="de Groot N.N."/>
        </authorList>
    </citation>
    <scope>NUCLEOTIDE SEQUENCE [LARGE SCALE GENOMIC DNA]</scope>
    <source>
        <strain evidence="3 4">CGMCC 4.5598</strain>
    </source>
</reference>
<dbReference type="GO" id="GO:0006457">
    <property type="term" value="P:protein folding"/>
    <property type="evidence" value="ECO:0007669"/>
    <property type="project" value="UniProtKB-UniRule"/>
</dbReference>
<dbReference type="GO" id="GO:0051082">
    <property type="term" value="F:unfolded protein binding"/>
    <property type="evidence" value="ECO:0007669"/>
    <property type="project" value="UniProtKB-UniRule"/>
</dbReference>
<proteinExistence type="inferred from homology"/>
<dbReference type="GO" id="GO:0008233">
    <property type="term" value="F:peptidase activity"/>
    <property type="evidence" value="ECO:0007669"/>
    <property type="project" value="UniProtKB-KW"/>
</dbReference>
<feature type="domain" description="ClpX-type ZB" evidence="2">
    <location>
        <begin position="1"/>
        <end position="53"/>
    </location>
</feature>
<keyword evidence="3" id="KW-0067">ATP-binding</keyword>
<keyword evidence="1" id="KW-0143">Chaperone</keyword>
<dbReference type="EMBL" id="FOHX01000027">
    <property type="protein sequence ID" value="SEU46349.1"/>
    <property type="molecule type" value="Genomic_DNA"/>
</dbReference>
<feature type="binding site" evidence="1">
    <location>
        <position position="38"/>
    </location>
    <ligand>
        <name>Zn(2+)</name>
        <dbReference type="ChEBI" id="CHEBI:29105"/>
    </ligand>
</feature>
<comment type="similarity">
    <text evidence="1">Belongs to the ClpX chaperone family.</text>
</comment>
<keyword evidence="3" id="KW-0378">Hydrolase</keyword>
<dbReference type="PROSITE" id="PS51902">
    <property type="entry name" value="CLPX_ZB"/>
    <property type="match status" value="1"/>
</dbReference>
<dbReference type="InterPro" id="IPR010603">
    <property type="entry name" value="Znf_CppX_C4"/>
</dbReference>
<evidence type="ECO:0000256" key="1">
    <source>
        <dbReference type="PROSITE-ProRule" id="PRU01250"/>
    </source>
</evidence>
<accession>A0A1I0LV64</accession>
<sequence length="53" mass="5821">MTIKPLVDPEVHCNWCGRGPEPRRIVVTGAGMAICDDCVDLAVVLIEEEKKRG</sequence>
<keyword evidence="3" id="KW-0645">Protease</keyword>
<dbReference type="RefSeq" id="WP_177241225.1">
    <property type="nucleotide sequence ID" value="NZ_FOHX01000027.1"/>
</dbReference>
<dbReference type="GO" id="GO:0005524">
    <property type="term" value="F:ATP binding"/>
    <property type="evidence" value="ECO:0007669"/>
    <property type="project" value="UniProtKB-KW"/>
</dbReference>
<organism evidence="3 4">
    <name type="scientific">Nonomuraea wenchangensis</name>
    <dbReference type="NCBI Taxonomy" id="568860"/>
    <lineage>
        <taxon>Bacteria</taxon>
        <taxon>Bacillati</taxon>
        <taxon>Actinomycetota</taxon>
        <taxon>Actinomycetes</taxon>
        <taxon>Streptosporangiales</taxon>
        <taxon>Streptosporangiaceae</taxon>
        <taxon>Nonomuraea</taxon>
    </lineage>
</organism>
<dbReference type="InterPro" id="IPR038366">
    <property type="entry name" value="Znf_CppX_C4_sf"/>
</dbReference>
<dbReference type="GO" id="GO:0046983">
    <property type="term" value="F:protein dimerization activity"/>
    <property type="evidence" value="ECO:0007669"/>
    <property type="project" value="UniProtKB-UniRule"/>
</dbReference>
<dbReference type="InterPro" id="IPR059188">
    <property type="entry name" value="Znf_CLPX-like"/>
</dbReference>
<keyword evidence="4" id="KW-1185">Reference proteome</keyword>
<keyword evidence="1" id="KW-0479">Metal-binding</keyword>
<protein>
    <submittedName>
        <fullName evidence="3">ATP-dependent Clp protease ATP-binding subunit ClpX</fullName>
    </submittedName>
</protein>
<dbReference type="GO" id="GO:0008270">
    <property type="term" value="F:zinc ion binding"/>
    <property type="evidence" value="ECO:0007669"/>
    <property type="project" value="UniProtKB-UniRule"/>
</dbReference>
<dbReference type="SMART" id="SM00994">
    <property type="entry name" value="zf-C4_ClpX"/>
    <property type="match status" value="1"/>
</dbReference>
<evidence type="ECO:0000313" key="4">
    <source>
        <dbReference type="Proteomes" id="UP000199361"/>
    </source>
</evidence>
<dbReference type="Proteomes" id="UP000199361">
    <property type="component" value="Unassembled WGS sequence"/>
</dbReference>
<dbReference type="SUPFAM" id="SSF57716">
    <property type="entry name" value="Glucocorticoid receptor-like (DNA-binding domain)"/>
    <property type="match status" value="1"/>
</dbReference>
<feature type="binding site" evidence="1">
    <location>
        <position position="13"/>
    </location>
    <ligand>
        <name>Zn(2+)</name>
        <dbReference type="ChEBI" id="CHEBI:29105"/>
    </ligand>
</feature>
<evidence type="ECO:0000259" key="2">
    <source>
        <dbReference type="PROSITE" id="PS51902"/>
    </source>
</evidence>
<keyword evidence="3" id="KW-0547">Nucleotide-binding</keyword>
<keyword evidence="1" id="KW-0862">Zinc</keyword>
<dbReference type="GO" id="GO:0006508">
    <property type="term" value="P:proteolysis"/>
    <property type="evidence" value="ECO:0007669"/>
    <property type="project" value="UniProtKB-KW"/>
</dbReference>
<dbReference type="Gene3D" id="6.20.220.10">
    <property type="entry name" value="ClpX chaperone, C4-type zinc finger domain"/>
    <property type="match status" value="1"/>
</dbReference>
<feature type="binding site" evidence="1">
    <location>
        <position position="35"/>
    </location>
    <ligand>
        <name>Zn(2+)</name>
        <dbReference type="ChEBI" id="CHEBI:29105"/>
    </ligand>
</feature>
<evidence type="ECO:0000313" key="3">
    <source>
        <dbReference type="EMBL" id="SEU46349.1"/>
    </source>
</evidence>